<feature type="transmembrane region" description="Helical" evidence="9">
    <location>
        <begin position="79"/>
        <end position="101"/>
    </location>
</feature>
<feature type="transmembrane region" description="Helical" evidence="9">
    <location>
        <begin position="38"/>
        <end position="59"/>
    </location>
</feature>
<dbReference type="GO" id="GO:0016887">
    <property type="term" value="F:ATP hydrolysis activity"/>
    <property type="evidence" value="ECO:0007669"/>
    <property type="project" value="InterPro"/>
</dbReference>
<feature type="domain" description="ABC transmembrane type-1" evidence="11">
    <location>
        <begin position="39"/>
        <end position="330"/>
    </location>
</feature>
<comment type="caution">
    <text evidence="12">The sequence shown here is derived from an EMBL/GenBank/DDBJ whole genome shotgun (WGS) entry which is preliminary data.</text>
</comment>
<dbReference type="GO" id="GO:0005886">
    <property type="term" value="C:plasma membrane"/>
    <property type="evidence" value="ECO:0007669"/>
    <property type="project" value="UniProtKB-SubCell"/>
</dbReference>
<dbReference type="AlphaFoldDB" id="A0A9D9E2N4"/>
<keyword evidence="8 9" id="KW-0472">Membrane</keyword>
<keyword evidence="6 12" id="KW-0067">ATP-binding</keyword>
<feature type="transmembrane region" description="Helical" evidence="9">
    <location>
        <begin position="180"/>
        <end position="199"/>
    </location>
</feature>
<evidence type="ECO:0000256" key="5">
    <source>
        <dbReference type="ARBA" id="ARBA00022741"/>
    </source>
</evidence>
<dbReference type="Pfam" id="PF00664">
    <property type="entry name" value="ABC_membrane"/>
    <property type="match status" value="1"/>
</dbReference>
<comment type="subcellular location">
    <subcellularLocation>
        <location evidence="1">Cell membrane</location>
        <topology evidence="1">Multi-pass membrane protein</topology>
    </subcellularLocation>
</comment>
<dbReference type="GO" id="GO:0005524">
    <property type="term" value="F:ATP binding"/>
    <property type="evidence" value="ECO:0007669"/>
    <property type="project" value="UniProtKB-KW"/>
</dbReference>
<dbReference type="PANTHER" id="PTHR43394">
    <property type="entry name" value="ATP-DEPENDENT PERMEASE MDL1, MITOCHONDRIAL"/>
    <property type="match status" value="1"/>
</dbReference>
<dbReference type="PROSITE" id="PS50893">
    <property type="entry name" value="ABC_TRANSPORTER_2"/>
    <property type="match status" value="1"/>
</dbReference>
<keyword evidence="4 9" id="KW-0812">Transmembrane</keyword>
<evidence type="ECO:0000256" key="3">
    <source>
        <dbReference type="ARBA" id="ARBA00022475"/>
    </source>
</evidence>
<evidence type="ECO:0000256" key="2">
    <source>
        <dbReference type="ARBA" id="ARBA00022448"/>
    </source>
</evidence>
<sequence>MRLLRLFLSILGPFPCPFSNLKIKSYRLRYLKEFRKDCAISVVFVALETIFELLMTMIIGDFIDALSAPSEMSDIYRFGIRLIIIALLTLLSGIMGGWTSIKGASGLSRNLRNEMFSRIQDFSFSNIDKFSTNSLVTRMTTDVVNVQNAFMMILRIAVKSPVSLICALAMAFYINWKIGLLYVIVIPVLFIGLMLTAKLTHPIFQRVFKTYDRLNGIVREDLHGMRVVKSFVREDHETEKFESVSEDIRGDFTKAEKLIAFNPFMMQIAIYLCLIVITWFSAVAIVGSGNGTVVSGIMMTTGELQNLLTYSIMILMSLMMLSMIYVMVMMSKESVERINAVLEEKPAITNPEHPVTEIKDGSIDFNDVIFSYKPDASKPCLSHIDLHIKSGETIGIIGGTGAGKSSLVQLIPRLYDATSGSVHVGGHDVREYDIEALRNAVSMVLQKNVLFSGTIKENLRWGNESASDEEIKKVSELAQADSFISTFPDGYDTYIEQGGTNVSGGQKQGLCIARALLKKPKILIMDDSTSAVDTKTDALIREGLKSYMPDTTKIIIAQRISSVQEADRIIVLDNGRIDGIGNHDELLRNNKIYQEVYESQQKGGSKDE</sequence>
<evidence type="ECO:0000259" key="11">
    <source>
        <dbReference type="PROSITE" id="PS50929"/>
    </source>
</evidence>
<proteinExistence type="predicted"/>
<dbReference type="GO" id="GO:0015421">
    <property type="term" value="F:ABC-type oligopeptide transporter activity"/>
    <property type="evidence" value="ECO:0007669"/>
    <property type="project" value="TreeGrafter"/>
</dbReference>
<dbReference type="InterPro" id="IPR003439">
    <property type="entry name" value="ABC_transporter-like_ATP-bd"/>
</dbReference>
<evidence type="ECO:0000313" key="13">
    <source>
        <dbReference type="Proteomes" id="UP000823615"/>
    </source>
</evidence>
<evidence type="ECO:0000256" key="4">
    <source>
        <dbReference type="ARBA" id="ARBA00022692"/>
    </source>
</evidence>
<feature type="transmembrane region" description="Helical" evidence="9">
    <location>
        <begin position="268"/>
        <end position="287"/>
    </location>
</feature>
<evidence type="ECO:0000313" key="12">
    <source>
        <dbReference type="EMBL" id="MBO8437263.1"/>
    </source>
</evidence>
<feature type="domain" description="ABC transporter" evidence="10">
    <location>
        <begin position="363"/>
        <end position="599"/>
    </location>
</feature>
<evidence type="ECO:0000256" key="1">
    <source>
        <dbReference type="ARBA" id="ARBA00004651"/>
    </source>
</evidence>
<keyword evidence="7 9" id="KW-1133">Transmembrane helix</keyword>
<dbReference type="SMART" id="SM00382">
    <property type="entry name" value="AAA"/>
    <property type="match status" value="1"/>
</dbReference>
<dbReference type="InterPro" id="IPR039421">
    <property type="entry name" value="Type_1_exporter"/>
</dbReference>
<keyword evidence="3" id="KW-1003">Cell membrane</keyword>
<dbReference type="FunFam" id="3.40.50.300:FF:000221">
    <property type="entry name" value="Multidrug ABC transporter ATP-binding protein"/>
    <property type="match status" value="1"/>
</dbReference>
<reference evidence="12" key="1">
    <citation type="submission" date="2020-10" db="EMBL/GenBank/DDBJ databases">
        <authorList>
            <person name="Gilroy R."/>
        </authorList>
    </citation>
    <scope>NUCLEOTIDE SEQUENCE</scope>
    <source>
        <strain evidence="12">7293</strain>
    </source>
</reference>
<dbReference type="InterPro" id="IPR011527">
    <property type="entry name" value="ABC1_TM_dom"/>
</dbReference>
<dbReference type="CDD" id="cd18548">
    <property type="entry name" value="ABC_6TM_Tm287_like"/>
    <property type="match status" value="1"/>
</dbReference>
<feature type="transmembrane region" description="Helical" evidence="9">
    <location>
        <begin position="156"/>
        <end position="174"/>
    </location>
</feature>
<reference evidence="12" key="2">
    <citation type="journal article" date="2021" name="PeerJ">
        <title>Extensive microbial diversity within the chicken gut microbiome revealed by metagenomics and culture.</title>
        <authorList>
            <person name="Gilroy R."/>
            <person name="Ravi A."/>
            <person name="Getino M."/>
            <person name="Pursley I."/>
            <person name="Horton D.L."/>
            <person name="Alikhan N.F."/>
            <person name="Baker D."/>
            <person name="Gharbi K."/>
            <person name="Hall N."/>
            <person name="Watson M."/>
            <person name="Adriaenssens E.M."/>
            <person name="Foster-Nyarko E."/>
            <person name="Jarju S."/>
            <person name="Secka A."/>
            <person name="Antonio M."/>
            <person name="Oren A."/>
            <person name="Chaudhuri R.R."/>
            <person name="La Ragione R."/>
            <person name="Hildebrand F."/>
            <person name="Pallen M.J."/>
        </authorList>
    </citation>
    <scope>NUCLEOTIDE SEQUENCE</scope>
    <source>
        <strain evidence="12">7293</strain>
    </source>
</reference>
<evidence type="ECO:0000256" key="8">
    <source>
        <dbReference type="ARBA" id="ARBA00023136"/>
    </source>
</evidence>
<dbReference type="Proteomes" id="UP000823615">
    <property type="component" value="Unassembled WGS sequence"/>
</dbReference>
<dbReference type="EMBL" id="JADIMT010000112">
    <property type="protein sequence ID" value="MBO8437263.1"/>
    <property type="molecule type" value="Genomic_DNA"/>
</dbReference>
<dbReference type="PROSITE" id="PS50929">
    <property type="entry name" value="ABC_TM1F"/>
    <property type="match status" value="1"/>
</dbReference>
<evidence type="ECO:0000259" key="10">
    <source>
        <dbReference type="PROSITE" id="PS50893"/>
    </source>
</evidence>
<gene>
    <name evidence="12" type="ORF">IAA97_09865</name>
</gene>
<dbReference type="InterPro" id="IPR036640">
    <property type="entry name" value="ABC1_TM_sf"/>
</dbReference>
<dbReference type="InterPro" id="IPR027417">
    <property type="entry name" value="P-loop_NTPase"/>
</dbReference>
<evidence type="ECO:0000256" key="6">
    <source>
        <dbReference type="ARBA" id="ARBA00022840"/>
    </source>
</evidence>
<dbReference type="PANTHER" id="PTHR43394:SF1">
    <property type="entry name" value="ATP-BINDING CASSETTE SUB-FAMILY B MEMBER 10, MITOCHONDRIAL"/>
    <property type="match status" value="1"/>
</dbReference>
<feature type="transmembrane region" description="Helical" evidence="9">
    <location>
        <begin position="307"/>
        <end position="328"/>
    </location>
</feature>
<name>A0A9D9E2N4_9SPIO</name>
<evidence type="ECO:0000256" key="9">
    <source>
        <dbReference type="SAM" id="Phobius"/>
    </source>
</evidence>
<accession>A0A9D9E2N4</accession>
<dbReference type="Gene3D" id="1.20.1560.10">
    <property type="entry name" value="ABC transporter type 1, transmembrane domain"/>
    <property type="match status" value="1"/>
</dbReference>
<organism evidence="12 13">
    <name type="scientific">Candidatus Ornithospirochaeta stercoripullorum</name>
    <dbReference type="NCBI Taxonomy" id="2840899"/>
    <lineage>
        <taxon>Bacteria</taxon>
        <taxon>Pseudomonadati</taxon>
        <taxon>Spirochaetota</taxon>
        <taxon>Spirochaetia</taxon>
        <taxon>Spirochaetales</taxon>
        <taxon>Spirochaetaceae</taxon>
        <taxon>Spirochaetaceae incertae sedis</taxon>
        <taxon>Candidatus Ornithospirochaeta</taxon>
    </lineage>
</organism>
<keyword evidence="2" id="KW-0813">Transport</keyword>
<dbReference type="SUPFAM" id="SSF90123">
    <property type="entry name" value="ABC transporter transmembrane region"/>
    <property type="match status" value="1"/>
</dbReference>
<dbReference type="InterPro" id="IPR003593">
    <property type="entry name" value="AAA+_ATPase"/>
</dbReference>
<dbReference type="Pfam" id="PF00005">
    <property type="entry name" value="ABC_tran"/>
    <property type="match status" value="1"/>
</dbReference>
<evidence type="ECO:0000256" key="7">
    <source>
        <dbReference type="ARBA" id="ARBA00022989"/>
    </source>
</evidence>
<dbReference type="SUPFAM" id="SSF52540">
    <property type="entry name" value="P-loop containing nucleoside triphosphate hydrolases"/>
    <property type="match status" value="1"/>
</dbReference>
<dbReference type="Gene3D" id="3.40.50.300">
    <property type="entry name" value="P-loop containing nucleotide triphosphate hydrolases"/>
    <property type="match status" value="1"/>
</dbReference>
<keyword evidence="5" id="KW-0547">Nucleotide-binding</keyword>
<protein>
    <submittedName>
        <fullName evidence="12">ABC transporter ATP-binding protein</fullName>
    </submittedName>
</protein>